<dbReference type="EMBL" id="OVTA01000009">
    <property type="protein sequence ID" value="SPR97389.1"/>
    <property type="molecule type" value="Genomic_DNA"/>
</dbReference>
<keyword evidence="1" id="KW-0472">Membrane</keyword>
<protein>
    <submittedName>
        <fullName evidence="2">Uncharacterized protein</fullName>
    </submittedName>
</protein>
<evidence type="ECO:0000256" key="1">
    <source>
        <dbReference type="SAM" id="Phobius"/>
    </source>
</evidence>
<evidence type="ECO:0000313" key="3">
    <source>
        <dbReference type="Proteomes" id="UP000256805"/>
    </source>
</evidence>
<dbReference type="Proteomes" id="UP000256805">
    <property type="component" value="Unassembled WGS sequence"/>
</dbReference>
<sequence>MDCLVSLIVMALAFLGAVAFGVYANYRFMKRIAEREDNQ</sequence>
<proteinExistence type="predicted"/>
<gene>
    <name evidence="2" type="ORF">CBM2634_A170119</name>
</gene>
<evidence type="ECO:0000313" key="2">
    <source>
        <dbReference type="EMBL" id="SPR97389.1"/>
    </source>
</evidence>
<dbReference type="AlphaFoldDB" id="A0A375IY52"/>
<name>A0A375IY52_9BURK</name>
<keyword evidence="1" id="KW-1133">Transmembrane helix</keyword>
<accession>A0A375IY52</accession>
<feature type="transmembrane region" description="Helical" evidence="1">
    <location>
        <begin position="6"/>
        <end position="26"/>
    </location>
</feature>
<organism evidence="2 3">
    <name type="scientific">Cupriavidus taiwanensis</name>
    <dbReference type="NCBI Taxonomy" id="164546"/>
    <lineage>
        <taxon>Bacteria</taxon>
        <taxon>Pseudomonadati</taxon>
        <taxon>Pseudomonadota</taxon>
        <taxon>Betaproteobacteria</taxon>
        <taxon>Burkholderiales</taxon>
        <taxon>Burkholderiaceae</taxon>
        <taxon>Cupriavidus</taxon>
    </lineage>
</organism>
<keyword evidence="1" id="KW-0812">Transmembrane</keyword>
<reference evidence="2 3" key="1">
    <citation type="submission" date="2018-01" db="EMBL/GenBank/DDBJ databases">
        <authorList>
            <person name="Gaut B.S."/>
            <person name="Morton B.R."/>
            <person name="Clegg M.T."/>
            <person name="Duvall M.R."/>
        </authorList>
    </citation>
    <scope>NUCLEOTIDE SEQUENCE [LARGE SCALE GENOMIC DNA]</scope>
    <source>
        <strain evidence="2">Cupriavidus taiwanensis cmp 52</strain>
    </source>
</reference>